<dbReference type="AlphaFoldDB" id="A0A2T8KXD2"/>
<proteinExistence type="predicted"/>
<sequence length="69" mass="7786">MTCKEPNHHSLLFLRCCSAQGKETRDANLCQISETKMNQESSYLKDQEQNHVVQPPTVGGPNEGQKQEL</sequence>
<evidence type="ECO:0000256" key="1">
    <source>
        <dbReference type="SAM" id="MobiDB-lite"/>
    </source>
</evidence>
<accession>A0A2T8KXD2</accession>
<feature type="region of interest" description="Disordered" evidence="1">
    <location>
        <begin position="39"/>
        <end position="69"/>
    </location>
</feature>
<organism evidence="2">
    <name type="scientific">Panicum hallii</name>
    <dbReference type="NCBI Taxonomy" id="206008"/>
    <lineage>
        <taxon>Eukaryota</taxon>
        <taxon>Viridiplantae</taxon>
        <taxon>Streptophyta</taxon>
        <taxon>Embryophyta</taxon>
        <taxon>Tracheophyta</taxon>
        <taxon>Spermatophyta</taxon>
        <taxon>Magnoliopsida</taxon>
        <taxon>Liliopsida</taxon>
        <taxon>Poales</taxon>
        <taxon>Poaceae</taxon>
        <taxon>PACMAD clade</taxon>
        <taxon>Panicoideae</taxon>
        <taxon>Panicodae</taxon>
        <taxon>Paniceae</taxon>
        <taxon>Panicinae</taxon>
        <taxon>Panicum</taxon>
        <taxon>Panicum sect. Panicum</taxon>
    </lineage>
</organism>
<dbReference type="EMBL" id="CM008046">
    <property type="protein sequence ID" value="PVH66837.1"/>
    <property type="molecule type" value="Genomic_DNA"/>
</dbReference>
<name>A0A2T8KXD2_9POAL</name>
<gene>
    <name evidence="2" type="ORF">PAHAL_1G364000</name>
</gene>
<protein>
    <submittedName>
        <fullName evidence="2">Uncharacterized protein</fullName>
    </submittedName>
</protein>
<dbReference type="Proteomes" id="UP000243499">
    <property type="component" value="Chromosome 1"/>
</dbReference>
<dbReference type="Gramene" id="PVH66837">
    <property type="protein sequence ID" value="PVH66837"/>
    <property type="gene ID" value="PAHAL_1G364000"/>
</dbReference>
<reference evidence="2" key="1">
    <citation type="submission" date="2018-04" db="EMBL/GenBank/DDBJ databases">
        <title>WGS assembly of Panicum hallii.</title>
        <authorList>
            <person name="Lovell J."/>
            <person name="Jenkins J."/>
            <person name="Lowry D."/>
            <person name="Mamidi S."/>
            <person name="Sreedasyam A."/>
            <person name="Weng X."/>
            <person name="Barry K."/>
            <person name="Bonette J."/>
            <person name="Campitelli B."/>
            <person name="Daum C."/>
            <person name="Gordon S."/>
            <person name="Gould B."/>
            <person name="Lipzen A."/>
            <person name="Macqueen A."/>
            <person name="Palacio-Mejia J."/>
            <person name="Plott C."/>
            <person name="Shakirov E."/>
            <person name="Shu S."/>
            <person name="Yoshinaga Y."/>
            <person name="Zane M."/>
            <person name="Rokhsar D."/>
            <person name="Grimwood J."/>
            <person name="Schmutz J."/>
            <person name="Juenger T."/>
        </authorList>
    </citation>
    <scope>NUCLEOTIDE SEQUENCE [LARGE SCALE GENOMIC DNA]</scope>
    <source>
        <strain evidence="2">FIL2</strain>
    </source>
</reference>
<evidence type="ECO:0000313" key="2">
    <source>
        <dbReference type="EMBL" id="PVH66837.1"/>
    </source>
</evidence>